<evidence type="ECO:0000256" key="5">
    <source>
        <dbReference type="SAM" id="Phobius"/>
    </source>
</evidence>
<comment type="subcellular location">
    <subcellularLocation>
        <location evidence="1">Membrane</location>
        <topology evidence="1">Multi-pass membrane protein</topology>
    </subcellularLocation>
</comment>
<dbReference type="RefSeq" id="WP_112710717.1">
    <property type="nucleotide sequence ID" value="NZ_QMEU01000144.1"/>
</dbReference>
<dbReference type="AlphaFoldDB" id="A0A329K2L3"/>
<evidence type="ECO:0000313" key="6">
    <source>
        <dbReference type="EMBL" id="RAU90104.1"/>
    </source>
</evidence>
<sequence>MGTSDTDRAVAYLLVRLTIGASLFGHGLVRLPKLAAFHAQLMGEFTKSMLPAVAVSACGYALPFAELTIGTLLLGGVLTRTAAIAGALVMVVLVLGATSIEHFNVIGDQLVHALFLVGVIAFRGHNRYSVDHLLAGRRSTSA</sequence>
<dbReference type="Proteomes" id="UP000250347">
    <property type="component" value="Unassembled WGS sequence"/>
</dbReference>
<feature type="transmembrane region" description="Helical" evidence="5">
    <location>
        <begin position="81"/>
        <end position="100"/>
    </location>
</feature>
<evidence type="ECO:0000256" key="2">
    <source>
        <dbReference type="ARBA" id="ARBA00022692"/>
    </source>
</evidence>
<name>A0A329K2L3_9MYCO</name>
<proteinExistence type="predicted"/>
<organism evidence="6 7">
    <name type="scientific">Mycobacterium colombiense</name>
    <dbReference type="NCBI Taxonomy" id="339268"/>
    <lineage>
        <taxon>Bacteria</taxon>
        <taxon>Bacillati</taxon>
        <taxon>Actinomycetota</taxon>
        <taxon>Actinomycetes</taxon>
        <taxon>Mycobacteriales</taxon>
        <taxon>Mycobacteriaceae</taxon>
        <taxon>Mycobacterium</taxon>
        <taxon>Mycobacterium avium complex (MAC)</taxon>
    </lineage>
</organism>
<feature type="transmembrane region" description="Helical" evidence="5">
    <location>
        <begin position="9"/>
        <end position="29"/>
    </location>
</feature>
<keyword evidence="4 5" id="KW-0472">Membrane</keyword>
<feature type="transmembrane region" description="Helical" evidence="5">
    <location>
        <begin position="106"/>
        <end position="124"/>
    </location>
</feature>
<keyword evidence="3 5" id="KW-1133">Transmembrane helix</keyword>
<keyword evidence="2 5" id="KW-0812">Transmembrane</keyword>
<feature type="transmembrane region" description="Helical" evidence="5">
    <location>
        <begin position="49"/>
        <end position="74"/>
    </location>
</feature>
<dbReference type="GO" id="GO:0016020">
    <property type="term" value="C:membrane"/>
    <property type="evidence" value="ECO:0007669"/>
    <property type="project" value="UniProtKB-SubCell"/>
</dbReference>
<gene>
    <name evidence="6" type="ORF">DQP58_24540</name>
</gene>
<dbReference type="InterPro" id="IPR032808">
    <property type="entry name" value="DoxX"/>
</dbReference>
<comment type="caution">
    <text evidence="6">The sequence shown here is derived from an EMBL/GenBank/DDBJ whole genome shotgun (WGS) entry which is preliminary data.</text>
</comment>
<accession>A0A329K2L3</accession>
<evidence type="ECO:0000256" key="1">
    <source>
        <dbReference type="ARBA" id="ARBA00004141"/>
    </source>
</evidence>
<reference evidence="6 7" key="1">
    <citation type="submission" date="2018-06" db="EMBL/GenBank/DDBJ databases">
        <title>NTM in soil in Japan.</title>
        <authorList>
            <person name="Ohya K."/>
        </authorList>
    </citation>
    <scope>NUCLEOTIDE SEQUENCE [LARGE SCALE GENOMIC DNA]</scope>
    <source>
        <strain evidence="6 7">GF76</strain>
    </source>
</reference>
<dbReference type="Pfam" id="PF07681">
    <property type="entry name" value="DoxX"/>
    <property type="match status" value="1"/>
</dbReference>
<evidence type="ECO:0000313" key="7">
    <source>
        <dbReference type="Proteomes" id="UP000250347"/>
    </source>
</evidence>
<evidence type="ECO:0000256" key="3">
    <source>
        <dbReference type="ARBA" id="ARBA00022989"/>
    </source>
</evidence>
<dbReference type="EMBL" id="QMEU01000144">
    <property type="protein sequence ID" value="RAU90104.1"/>
    <property type="molecule type" value="Genomic_DNA"/>
</dbReference>
<evidence type="ECO:0000256" key="4">
    <source>
        <dbReference type="ARBA" id="ARBA00023136"/>
    </source>
</evidence>
<protein>
    <submittedName>
        <fullName evidence="6">DoxX family protein</fullName>
    </submittedName>
</protein>